<dbReference type="GO" id="GO:0008843">
    <property type="term" value="F:endochitinase activity"/>
    <property type="evidence" value="ECO:0007669"/>
    <property type="project" value="UniProtKB-EC"/>
</dbReference>
<feature type="region of interest" description="Disordered" evidence="13">
    <location>
        <begin position="202"/>
        <end position="229"/>
    </location>
</feature>
<dbReference type="Proteomes" id="UP000326877">
    <property type="component" value="Unassembled WGS sequence"/>
</dbReference>
<evidence type="ECO:0000256" key="4">
    <source>
        <dbReference type="ARBA" id="ARBA00022669"/>
    </source>
</evidence>
<dbReference type="OrthoDB" id="73875at2759"/>
<dbReference type="InterPro" id="IPR018371">
    <property type="entry name" value="Chitin-binding_1_CS"/>
</dbReference>
<evidence type="ECO:0000256" key="10">
    <source>
        <dbReference type="ARBA" id="ARBA00023326"/>
    </source>
</evidence>
<dbReference type="SUPFAM" id="SSF54556">
    <property type="entry name" value="Chitinase insertion domain"/>
    <property type="match status" value="1"/>
</dbReference>
<evidence type="ECO:0000256" key="5">
    <source>
        <dbReference type="ARBA" id="ARBA00022801"/>
    </source>
</evidence>
<dbReference type="Pfam" id="PF00187">
    <property type="entry name" value="Chitin_bind_1"/>
    <property type="match status" value="1"/>
</dbReference>
<feature type="transmembrane region" description="Helical" evidence="14">
    <location>
        <begin position="53"/>
        <end position="71"/>
    </location>
</feature>
<evidence type="ECO:0000256" key="13">
    <source>
        <dbReference type="SAM" id="MobiDB-lite"/>
    </source>
</evidence>
<sequence length="578" mass="63515">MKGKYVHAWWCRTWSFGVVCILPLGRYISIAVHTRLGVPFSKPFGSLRLQGTIFYSYVLLNVFPLPMYFFARCFITFLVLQGVLEVAGNPVMHNPGEHKKALPHRLLFDHSIGNGVAECGKYAATPGAICASNACCSEWGFCGTTTEFCGDGCHSNCAQSNDQTGVQLATTQQGYPQTTLLAAQTSDRPDTWPSSSIISHLTAQPTAESSASPSTPLSAQPTPDNPGENVGKVVAGYWEAWNMAKPCGTMKPQEIPVELLTHLIFSFGFVVPETYQIEPMPDTSESLFRQATDGKKKNPNLKVLIALGGWTHTDPGIYQKVFTDMVSSAANRQTFIKNLLSFLARYDFDGVDLDWEYPGAADRGGRPTDKENFTKLLQEMKLAFQNRCLVTFAAPMSTHLLQNYDLKGASEAVDWINVMAYDIHGSWDETKQALGHTNLSDVKKGLEIFLRAGVAPQKLVLGTAFYGRSFKMASKDCTRPGCSFIGNGDKGRCAQSAGTLSYIEINDVIDSGTKPVFDEAGSVLHLTWGGDNWVSYDDARTIKIKVQYAYQKGLRGVMSWAVDMDDEQRSLTKALSGR</sequence>
<evidence type="ECO:0000313" key="17">
    <source>
        <dbReference type="EMBL" id="KAE8390280.1"/>
    </source>
</evidence>
<evidence type="ECO:0000256" key="8">
    <source>
        <dbReference type="ARBA" id="ARBA00023277"/>
    </source>
</evidence>
<dbReference type="Pfam" id="PF00704">
    <property type="entry name" value="Glyco_hydro_18"/>
    <property type="match status" value="1"/>
</dbReference>
<dbReference type="EC" id="3.2.1.14" evidence="3"/>
<dbReference type="Gene3D" id="3.20.20.80">
    <property type="entry name" value="Glycosidases"/>
    <property type="match status" value="1"/>
</dbReference>
<comment type="catalytic activity">
    <reaction evidence="1">
        <text>Random endo-hydrolysis of N-acetyl-beta-D-glucosaminide (1-&gt;4)-beta-linkages in chitin and chitodextrins.</text>
        <dbReference type="EC" id="3.2.1.14"/>
    </reaction>
</comment>
<dbReference type="InterPro" id="IPR001223">
    <property type="entry name" value="Glyco_hydro18_cat"/>
</dbReference>
<keyword evidence="10" id="KW-0624">Polysaccharide degradation</keyword>
<dbReference type="Gene3D" id="3.10.50.10">
    <property type="match status" value="1"/>
</dbReference>
<feature type="disulfide bond" evidence="11">
    <location>
        <begin position="135"/>
        <end position="149"/>
    </location>
</feature>
<keyword evidence="8" id="KW-0119">Carbohydrate metabolism</keyword>
<dbReference type="InterPro" id="IPR001579">
    <property type="entry name" value="Glyco_hydro_18_chit_AS"/>
</dbReference>
<dbReference type="SUPFAM" id="SSF57016">
    <property type="entry name" value="Plant lectins/antimicrobial peptides"/>
    <property type="match status" value="1"/>
</dbReference>
<evidence type="ECO:0000256" key="7">
    <source>
        <dbReference type="ARBA" id="ARBA00023026"/>
    </source>
</evidence>
<proteinExistence type="inferred from homology"/>
<dbReference type="GO" id="GO:0008061">
    <property type="term" value="F:chitin binding"/>
    <property type="evidence" value="ECO:0007669"/>
    <property type="project" value="UniProtKB-UniRule"/>
</dbReference>
<dbReference type="Gene3D" id="3.30.60.10">
    <property type="entry name" value="Endochitinase-like"/>
    <property type="match status" value="1"/>
</dbReference>
<feature type="disulfide bond" evidence="11">
    <location>
        <begin position="130"/>
        <end position="142"/>
    </location>
</feature>
<evidence type="ECO:0000259" key="16">
    <source>
        <dbReference type="PROSITE" id="PS51910"/>
    </source>
</evidence>
<evidence type="ECO:0000256" key="2">
    <source>
        <dbReference type="ARBA" id="ARBA00008682"/>
    </source>
</evidence>
<dbReference type="SMART" id="SM00270">
    <property type="entry name" value="ChtBD1"/>
    <property type="match status" value="1"/>
</dbReference>
<dbReference type="PROSITE" id="PS50941">
    <property type="entry name" value="CHIT_BIND_I_2"/>
    <property type="match status" value="1"/>
</dbReference>
<dbReference type="CDD" id="cd06921">
    <property type="entry name" value="ChtBD1_GH19_hevein"/>
    <property type="match status" value="1"/>
</dbReference>
<dbReference type="AlphaFoldDB" id="A0A5N7C812"/>
<keyword evidence="14" id="KW-0472">Membrane</keyword>
<dbReference type="PROSITE" id="PS00026">
    <property type="entry name" value="CHIT_BIND_I_1"/>
    <property type="match status" value="1"/>
</dbReference>
<dbReference type="InterPro" id="IPR029070">
    <property type="entry name" value="Chitinase_insertion_sf"/>
</dbReference>
<protein>
    <recommendedName>
        <fullName evidence="3">chitinase</fullName>
        <ecNumber evidence="3">3.2.1.14</ecNumber>
    </recommendedName>
</protein>
<feature type="disulfide bond" evidence="11">
    <location>
        <begin position="153"/>
        <end position="157"/>
    </location>
</feature>
<name>A0A5N7C812_PETAA</name>
<keyword evidence="5 12" id="KW-0378">Hydrolase</keyword>
<reference evidence="17" key="1">
    <citation type="submission" date="2019-04" db="EMBL/GenBank/DDBJ databases">
        <title>Friends and foes A comparative genomics studyof 23 Aspergillus species from section Flavi.</title>
        <authorList>
            <consortium name="DOE Joint Genome Institute"/>
            <person name="Kjaerbolling I."/>
            <person name="Vesth T."/>
            <person name="Frisvad J.C."/>
            <person name="Nybo J.L."/>
            <person name="Theobald S."/>
            <person name="Kildgaard S."/>
            <person name="Isbrandt T."/>
            <person name="Kuo A."/>
            <person name="Sato A."/>
            <person name="Lyhne E.K."/>
            <person name="Kogle M.E."/>
            <person name="Wiebenga A."/>
            <person name="Kun R.S."/>
            <person name="Lubbers R.J."/>
            <person name="Makela M.R."/>
            <person name="Barry K."/>
            <person name="Chovatia M."/>
            <person name="Clum A."/>
            <person name="Daum C."/>
            <person name="Haridas S."/>
            <person name="He G."/>
            <person name="LaButti K."/>
            <person name="Lipzen A."/>
            <person name="Mondo S."/>
            <person name="Riley R."/>
            <person name="Salamov A."/>
            <person name="Simmons B.A."/>
            <person name="Magnuson J.K."/>
            <person name="Henrissat B."/>
            <person name="Mortensen U.H."/>
            <person name="Larsen T.O."/>
            <person name="Devries R.P."/>
            <person name="Grigoriev I.V."/>
            <person name="Machida M."/>
            <person name="Baker S.E."/>
            <person name="Andersen M.R."/>
        </authorList>
    </citation>
    <scope>NUCLEOTIDE SEQUENCE [LARGE SCALE GENOMIC DNA]</scope>
    <source>
        <strain evidence="17">IBT 14317</strain>
    </source>
</reference>
<dbReference type="GO" id="GO:0000272">
    <property type="term" value="P:polysaccharide catabolic process"/>
    <property type="evidence" value="ECO:0007669"/>
    <property type="project" value="UniProtKB-KW"/>
</dbReference>
<keyword evidence="7" id="KW-0843">Virulence</keyword>
<evidence type="ECO:0000256" key="14">
    <source>
        <dbReference type="SAM" id="Phobius"/>
    </source>
</evidence>
<dbReference type="InterPro" id="IPR011583">
    <property type="entry name" value="Chitinase_II/V-like_cat"/>
</dbReference>
<dbReference type="PROSITE" id="PS51910">
    <property type="entry name" value="GH18_2"/>
    <property type="match status" value="1"/>
</dbReference>
<evidence type="ECO:0000256" key="3">
    <source>
        <dbReference type="ARBA" id="ARBA00012729"/>
    </source>
</evidence>
<evidence type="ECO:0000256" key="11">
    <source>
        <dbReference type="PROSITE-ProRule" id="PRU00261"/>
    </source>
</evidence>
<keyword evidence="11" id="KW-1015">Disulfide bond</keyword>
<evidence type="ECO:0000259" key="15">
    <source>
        <dbReference type="PROSITE" id="PS50941"/>
    </source>
</evidence>
<accession>A0A5N7C812</accession>
<evidence type="ECO:0000256" key="6">
    <source>
        <dbReference type="ARBA" id="ARBA00023024"/>
    </source>
</evidence>
<dbReference type="InterPro" id="IPR017853">
    <property type="entry name" value="GH"/>
</dbReference>
<keyword evidence="9 12" id="KW-0326">Glycosidase</keyword>
<dbReference type="GO" id="GO:0006032">
    <property type="term" value="P:chitin catabolic process"/>
    <property type="evidence" value="ECO:0007669"/>
    <property type="project" value="UniProtKB-KW"/>
</dbReference>
<dbReference type="PANTHER" id="PTHR11177">
    <property type="entry name" value="CHITINASE"/>
    <property type="match status" value="1"/>
</dbReference>
<feature type="domain" description="Chitin-binding type-1" evidence="15">
    <location>
        <begin position="116"/>
        <end position="159"/>
    </location>
</feature>
<gene>
    <name evidence="17" type="ORF">BDV23DRAFT_86767</name>
</gene>
<organism evidence="17">
    <name type="scientific">Petromyces alliaceus</name>
    <name type="common">Aspergillus alliaceus</name>
    <dbReference type="NCBI Taxonomy" id="209559"/>
    <lineage>
        <taxon>Eukaryota</taxon>
        <taxon>Fungi</taxon>
        <taxon>Dikarya</taxon>
        <taxon>Ascomycota</taxon>
        <taxon>Pezizomycotina</taxon>
        <taxon>Eurotiomycetes</taxon>
        <taxon>Eurotiomycetidae</taxon>
        <taxon>Eurotiales</taxon>
        <taxon>Aspergillaceae</taxon>
        <taxon>Aspergillus</taxon>
        <taxon>Aspergillus subgen. Circumdati</taxon>
    </lineage>
</organism>
<feature type="transmembrane region" description="Helical" evidence="14">
    <location>
        <begin position="12"/>
        <end position="32"/>
    </location>
</feature>
<keyword evidence="14" id="KW-0812">Transmembrane</keyword>
<dbReference type="InterPro" id="IPR001002">
    <property type="entry name" value="Chitin-bd_1"/>
</dbReference>
<feature type="compositionally biased region" description="Low complexity" evidence="13">
    <location>
        <begin position="202"/>
        <end position="222"/>
    </location>
</feature>
<dbReference type="InterPro" id="IPR050314">
    <property type="entry name" value="Glycosyl_Hydrlase_18"/>
</dbReference>
<evidence type="ECO:0000256" key="12">
    <source>
        <dbReference type="RuleBase" id="RU000489"/>
    </source>
</evidence>
<dbReference type="InterPro" id="IPR036861">
    <property type="entry name" value="Endochitinase-like_sf"/>
</dbReference>
<keyword evidence="14" id="KW-1133">Transmembrane helix</keyword>
<dbReference type="EMBL" id="ML735256">
    <property type="protein sequence ID" value="KAE8390280.1"/>
    <property type="molecule type" value="Genomic_DNA"/>
</dbReference>
<dbReference type="SUPFAM" id="SSF51445">
    <property type="entry name" value="(Trans)glycosidases"/>
    <property type="match status" value="1"/>
</dbReference>
<evidence type="ECO:0000256" key="1">
    <source>
        <dbReference type="ARBA" id="ARBA00000822"/>
    </source>
</evidence>
<keyword evidence="4 11" id="KW-0147">Chitin-binding</keyword>
<comment type="caution">
    <text evidence="11">Lacks conserved residue(s) required for the propagation of feature annotation.</text>
</comment>
<dbReference type="PROSITE" id="PS01095">
    <property type="entry name" value="GH18_1"/>
    <property type="match status" value="1"/>
</dbReference>
<keyword evidence="6" id="KW-0146">Chitin degradation</keyword>
<comment type="similarity">
    <text evidence="2">Belongs to the glycosyl hydrolase 18 family. Chitinase class V subfamily.</text>
</comment>
<evidence type="ECO:0000256" key="9">
    <source>
        <dbReference type="ARBA" id="ARBA00023295"/>
    </source>
</evidence>
<dbReference type="PANTHER" id="PTHR11177:SF397">
    <property type="entry name" value="CHITINASE"/>
    <property type="match status" value="1"/>
</dbReference>
<feature type="domain" description="GH18" evidence="16">
    <location>
        <begin position="232"/>
        <end position="578"/>
    </location>
</feature>
<dbReference type="SMART" id="SM00636">
    <property type="entry name" value="Glyco_18"/>
    <property type="match status" value="1"/>
</dbReference>